<dbReference type="InterPro" id="IPR033490">
    <property type="entry name" value="LRP130"/>
</dbReference>
<dbReference type="Gene3D" id="1.25.40.10">
    <property type="entry name" value="Tetratricopeptide repeat domain"/>
    <property type="match status" value="1"/>
</dbReference>
<evidence type="ECO:0000313" key="2">
    <source>
        <dbReference type="EMBL" id="CDW21136.1"/>
    </source>
</evidence>
<name>A0A0K2T6Q8_LEPSM</name>
<reference evidence="2" key="1">
    <citation type="submission" date="2014-05" db="EMBL/GenBank/DDBJ databases">
        <authorList>
            <person name="Chronopoulou M."/>
        </authorList>
    </citation>
    <scope>NUCLEOTIDE SEQUENCE</scope>
    <source>
        <tissue evidence="2">Whole organism</tissue>
    </source>
</reference>
<evidence type="ECO:0000256" key="1">
    <source>
        <dbReference type="PROSITE-ProRule" id="PRU00708"/>
    </source>
</evidence>
<dbReference type="OrthoDB" id="6382550at2759"/>
<protein>
    <submittedName>
        <fullName evidence="2">Leucinerich PPR motifcontaining protein, mitochondriallike [Acyrthosiphon pisum]</fullName>
    </submittedName>
</protein>
<dbReference type="GO" id="GO:0005634">
    <property type="term" value="C:nucleus"/>
    <property type="evidence" value="ECO:0007669"/>
    <property type="project" value="TreeGrafter"/>
</dbReference>
<dbReference type="GO" id="GO:0003730">
    <property type="term" value="F:mRNA 3'-UTR binding"/>
    <property type="evidence" value="ECO:0007669"/>
    <property type="project" value="TreeGrafter"/>
</dbReference>
<dbReference type="EMBL" id="HACA01003775">
    <property type="protein sequence ID" value="CDW21136.1"/>
    <property type="molecule type" value="Transcribed_RNA"/>
</dbReference>
<dbReference type="GO" id="GO:0070129">
    <property type="term" value="P:regulation of mitochondrial translation"/>
    <property type="evidence" value="ECO:0007669"/>
    <property type="project" value="TreeGrafter"/>
</dbReference>
<dbReference type="Pfam" id="PF01535">
    <property type="entry name" value="PPR"/>
    <property type="match status" value="1"/>
</dbReference>
<dbReference type="PANTHER" id="PTHR46669:SF1">
    <property type="entry name" value="LEUCINE-RICH PPR MOTIF-CONTAINING PROTEIN, MITOCHONDRIAL"/>
    <property type="match status" value="1"/>
</dbReference>
<dbReference type="PANTHER" id="PTHR46669">
    <property type="entry name" value="LEUCINE-RICH PPR MOTIF-CONTAINING PROTEIN, MITOCHONDRIAL"/>
    <property type="match status" value="1"/>
</dbReference>
<feature type="repeat" description="PPR" evidence="1">
    <location>
        <begin position="170"/>
        <end position="204"/>
    </location>
</feature>
<dbReference type="Pfam" id="PF13812">
    <property type="entry name" value="PPR_3"/>
    <property type="match status" value="1"/>
</dbReference>
<accession>A0A0K2T6Q8</accession>
<sequence>MLGAFLRLRKAILPLRSPFLSSIRNISHEERLYQTDIYLKRNGRISIDSFHAISKAPKITPDRALLLFRCCGMLLPDELPMKRHEMMLNLKSKFKPPFLDISHANTQLLVQNENGIPFNPSEALAEIESIGLVPNRVTYQHLIECYASSGDVESANAILAHMKEAGMPVNEWIFGSLITAHCLSGNYEGAKSVMEVMKTSGLEVGNEAHTTYIIGVLKNRAKDISGQELSRLFEDAKLKEISFCDHDIFQVLKSASDLNRIDLADEIISYLPRKSGYYQEMRNHIPSLIFNGHLSVALDLFQDFASNIQKDDTGLSMRVAGEFIPLAMVRSGGKYSAKEIEEAIDGLVTNDVGFIFSDTLVTCIEEGYTSLSKELGNIMQARKLFDRRHFIPYIRRKTRSIVDSGGNLLHDMGDFISKLITNNIFPSMQSYSQDILPPIISNRTSMDGRTIHAVRDLLTAVKDRCGRISPYSDLGNAAVQHHLNLEKENSFKEALRMLSNIRTEWVLPISWKMSLARSYLVSNNLDYLTAFFFFCLREQLKTGELADRNATIWDTIPLIHSFAPRYIQNKDPDLVLKDVLSHLSSAKILPPKNVAKLWKRTIEDPSVLQLIDDLSEPQQWSKIEDEQMNETIFTKIFHKNVAEPMLLGSESKGKEIHVSLIKSIAEDKFVEGADMILKVMKPQGFVVAPREVHDLILGLCLDNKSEKALEIFNAAMEQDRAKVFAATAAHLLGHLLTKDEDSVWKNFLHNSVQFDKLISKQGVRIDEYFSSLTLHLDEESKKIKLDEVKTILEEKGVVSSKFNFLEEGNERTIYRLHSTIVDLIDRNKVDEAYNAFNAGIKEVGVIYAGTCIQMAGALAKHSDPSNVLKHFLTSLSEDKIHARQPWNAFVVSLLNHIVDHLEDLSKGYTLLEDLYEDGFVPSKICKAYYNTKVGLLIKENKIEEALALLLEAGEQDVLVKNQDMMKIFAEKEDLESLQKVLDVSIGILGEVNALYSLIRCFLDLKKFPQVKKLLETPGFRYVSSNVQNLVEYLIRSENINGLEHFVNSSRNLFGCDRDYLFSKLLSSVSKENQGEKASEIWINLQEEGHIPSPALKAYIANALRSAGKYVPFSEASELVSDLEGSSKRRKIENSPVYNPILKSLIDSKDDSKASFDLIFSLEESERNDLLSSKQGISAFAYILKNSNSEDLISYESLLSDDLNKLFFIARRKMKALIAERKVDIVDSIRENPDSIPSVKIVSEVADADSLRELYNLKDNFSDTGKAIVVTSAFIKGNFSLVKEFISSSEKNDRSFIHFKRYIHGNIDCIPDVEEFLDSLKKEDLIMDLGGPIYSYLLEKTHALSTSRDKISNFILELSKNKVDLRNMSTSALKVCANHCEDEVMKKNIIGLLSERTKKASLAR</sequence>
<feature type="repeat" description="PPR" evidence="1">
    <location>
        <begin position="135"/>
        <end position="169"/>
    </location>
</feature>
<dbReference type="NCBIfam" id="TIGR00756">
    <property type="entry name" value="PPR"/>
    <property type="match status" value="1"/>
</dbReference>
<dbReference type="GO" id="GO:0005739">
    <property type="term" value="C:mitochondrion"/>
    <property type="evidence" value="ECO:0007669"/>
    <property type="project" value="TreeGrafter"/>
</dbReference>
<dbReference type="InterPro" id="IPR002885">
    <property type="entry name" value="PPR_rpt"/>
</dbReference>
<dbReference type="InterPro" id="IPR011990">
    <property type="entry name" value="TPR-like_helical_dom_sf"/>
</dbReference>
<proteinExistence type="predicted"/>
<organism evidence="2">
    <name type="scientific">Lepeophtheirus salmonis</name>
    <name type="common">Salmon louse</name>
    <name type="synonym">Caligus salmonis</name>
    <dbReference type="NCBI Taxonomy" id="72036"/>
    <lineage>
        <taxon>Eukaryota</taxon>
        <taxon>Metazoa</taxon>
        <taxon>Ecdysozoa</taxon>
        <taxon>Arthropoda</taxon>
        <taxon>Crustacea</taxon>
        <taxon>Multicrustacea</taxon>
        <taxon>Hexanauplia</taxon>
        <taxon>Copepoda</taxon>
        <taxon>Siphonostomatoida</taxon>
        <taxon>Caligidae</taxon>
        <taxon>Lepeophtheirus</taxon>
    </lineage>
</organism>
<dbReference type="PROSITE" id="PS51375">
    <property type="entry name" value="PPR"/>
    <property type="match status" value="2"/>
</dbReference>